<proteinExistence type="predicted"/>
<accession>A0ABS8VLF2</accession>
<name>A0ABS8VLF2_DATST</name>
<gene>
    <name evidence="3" type="ORF">HAX54_039489</name>
</gene>
<organism evidence="3 4">
    <name type="scientific">Datura stramonium</name>
    <name type="common">Jimsonweed</name>
    <name type="synonym">Common thornapple</name>
    <dbReference type="NCBI Taxonomy" id="4076"/>
    <lineage>
        <taxon>Eukaryota</taxon>
        <taxon>Viridiplantae</taxon>
        <taxon>Streptophyta</taxon>
        <taxon>Embryophyta</taxon>
        <taxon>Tracheophyta</taxon>
        <taxon>Spermatophyta</taxon>
        <taxon>Magnoliopsida</taxon>
        <taxon>eudicotyledons</taxon>
        <taxon>Gunneridae</taxon>
        <taxon>Pentapetalae</taxon>
        <taxon>asterids</taxon>
        <taxon>lamiids</taxon>
        <taxon>Solanales</taxon>
        <taxon>Solanaceae</taxon>
        <taxon>Solanoideae</taxon>
        <taxon>Datureae</taxon>
        <taxon>Datura</taxon>
    </lineage>
</organism>
<dbReference type="InterPro" id="IPR011009">
    <property type="entry name" value="Kinase-like_dom_sf"/>
</dbReference>
<evidence type="ECO:0000259" key="2">
    <source>
        <dbReference type="PROSITE" id="PS50011"/>
    </source>
</evidence>
<comment type="subcellular location">
    <subcellularLocation>
        <location evidence="1">Membrane</location>
        <topology evidence="1">Single-pass type I membrane protein</topology>
    </subcellularLocation>
</comment>
<comment type="caution">
    <text evidence="3">The sequence shown here is derived from an EMBL/GenBank/DDBJ whole genome shotgun (WGS) entry which is preliminary data.</text>
</comment>
<dbReference type="Pfam" id="PF00069">
    <property type="entry name" value="Pkinase"/>
    <property type="match status" value="1"/>
</dbReference>
<dbReference type="EMBL" id="JACEIK010005481">
    <property type="protein sequence ID" value="MCE0481614.1"/>
    <property type="molecule type" value="Genomic_DNA"/>
</dbReference>
<reference evidence="3 4" key="1">
    <citation type="journal article" date="2021" name="BMC Genomics">
        <title>Datura genome reveals duplications of psychoactive alkaloid biosynthetic genes and high mutation rate following tissue culture.</title>
        <authorList>
            <person name="Rajewski A."/>
            <person name="Carter-House D."/>
            <person name="Stajich J."/>
            <person name="Litt A."/>
        </authorList>
    </citation>
    <scope>NUCLEOTIDE SEQUENCE [LARGE SCALE GENOMIC DNA]</scope>
    <source>
        <strain evidence="3">AR-01</strain>
    </source>
</reference>
<protein>
    <recommendedName>
        <fullName evidence="2">Protein kinase domain-containing protein</fullName>
    </recommendedName>
</protein>
<sequence length="213" mass="23507">MAPLAYVVESDTTYIFYEYPQHGTLFDLLHGRSDDNVLDWKSRFAIAVGICRGLAILHGGSLFTDRIILLHVSTSSIFMKHLHQPLIGDIELGRAFGSSQFAVAVGYVPPEYAYVMRVTEAGNMYSFGVIMLELLTGKPAISEGIELAKWIIQHEDLGEVVDSRVSGNSVQVHQQMLLLLQIALQCLSVSPSERPDAKGLLETLLTPCQQFGI</sequence>
<feature type="domain" description="Protein kinase" evidence="2">
    <location>
        <begin position="1"/>
        <end position="212"/>
    </location>
</feature>
<dbReference type="InterPro" id="IPR051824">
    <property type="entry name" value="LRR_Rcpt-Like_S/T_Kinase"/>
</dbReference>
<evidence type="ECO:0000313" key="4">
    <source>
        <dbReference type="Proteomes" id="UP000823775"/>
    </source>
</evidence>
<keyword evidence="4" id="KW-1185">Reference proteome</keyword>
<dbReference type="PANTHER" id="PTHR48006">
    <property type="entry name" value="LEUCINE-RICH REPEAT-CONTAINING PROTEIN DDB_G0281931-RELATED"/>
    <property type="match status" value="1"/>
</dbReference>
<dbReference type="Proteomes" id="UP000823775">
    <property type="component" value="Unassembled WGS sequence"/>
</dbReference>
<dbReference type="PANTHER" id="PTHR48006:SF66">
    <property type="entry name" value="PROTEIN KINASE DOMAIN-CONTAINING PROTEIN"/>
    <property type="match status" value="1"/>
</dbReference>
<dbReference type="PROSITE" id="PS50011">
    <property type="entry name" value="PROTEIN_KINASE_DOM"/>
    <property type="match status" value="1"/>
</dbReference>
<evidence type="ECO:0000313" key="3">
    <source>
        <dbReference type="EMBL" id="MCE0481614.1"/>
    </source>
</evidence>
<dbReference type="SUPFAM" id="SSF56112">
    <property type="entry name" value="Protein kinase-like (PK-like)"/>
    <property type="match status" value="1"/>
</dbReference>
<dbReference type="InterPro" id="IPR000719">
    <property type="entry name" value="Prot_kinase_dom"/>
</dbReference>
<dbReference type="Gene3D" id="1.10.510.10">
    <property type="entry name" value="Transferase(Phosphotransferase) domain 1"/>
    <property type="match status" value="1"/>
</dbReference>
<evidence type="ECO:0000256" key="1">
    <source>
        <dbReference type="ARBA" id="ARBA00004479"/>
    </source>
</evidence>